<proteinExistence type="predicted"/>
<dbReference type="AlphaFoldDB" id="A0A892ZJC1"/>
<keyword evidence="3" id="KW-1185">Reference proteome</keyword>
<feature type="transmembrane region" description="Helical" evidence="1">
    <location>
        <begin position="59"/>
        <end position="85"/>
    </location>
</feature>
<dbReference type="RefSeq" id="WP_230339812.1">
    <property type="nucleotide sequence ID" value="NZ_CP069798.1"/>
</dbReference>
<dbReference type="Pfam" id="PF10734">
    <property type="entry name" value="DUF2523"/>
    <property type="match status" value="1"/>
</dbReference>
<dbReference type="Proteomes" id="UP000653156">
    <property type="component" value="Chromosome"/>
</dbReference>
<keyword evidence="1" id="KW-1133">Transmembrane helix</keyword>
<organism evidence="2 3">
    <name type="scientific">Paralysiella testudinis</name>
    <dbReference type="NCBI Taxonomy" id="2809020"/>
    <lineage>
        <taxon>Bacteria</taxon>
        <taxon>Pseudomonadati</taxon>
        <taxon>Pseudomonadota</taxon>
        <taxon>Betaproteobacteria</taxon>
        <taxon>Neisseriales</taxon>
        <taxon>Neisseriaceae</taxon>
        <taxon>Paralysiella</taxon>
    </lineage>
</organism>
<protein>
    <submittedName>
        <fullName evidence="2">DUF2523 domain-containing protein</fullName>
    </submittedName>
</protein>
<evidence type="ECO:0000313" key="3">
    <source>
        <dbReference type="Proteomes" id="UP000653156"/>
    </source>
</evidence>
<keyword evidence="1" id="KW-0472">Membrane</keyword>
<evidence type="ECO:0000313" key="2">
    <source>
        <dbReference type="EMBL" id="QRQ82528.1"/>
    </source>
</evidence>
<reference evidence="2" key="1">
    <citation type="submission" date="2021-02" db="EMBL/GenBank/DDBJ databases">
        <title>Neisseriaceae sp. 26B isolated from the cloaca of a Common Toad-headed Turtle (Mesoclemmys nasuta).</title>
        <authorList>
            <person name="Spergser J."/>
            <person name="Busse H.-J."/>
        </authorList>
    </citation>
    <scope>NUCLEOTIDE SEQUENCE</scope>
    <source>
        <strain evidence="2">26B</strain>
    </source>
</reference>
<dbReference type="KEGG" id="ptes:JQU52_03775"/>
<dbReference type="InterPro" id="IPR019670">
    <property type="entry name" value="DUF2523"/>
</dbReference>
<dbReference type="EMBL" id="CP069798">
    <property type="protein sequence ID" value="QRQ82528.1"/>
    <property type="molecule type" value="Genomic_DNA"/>
</dbReference>
<evidence type="ECO:0000256" key="1">
    <source>
        <dbReference type="SAM" id="Phobius"/>
    </source>
</evidence>
<sequence length="95" mass="9737">MKTSIGTLLTAVLTTTAGKIMTALGVSVISYTGVSALQQQLISHITQGLGQTPPAALQLFYIAGGGVALNWILGAFAFLAGWGTAAKLGTVFNRK</sequence>
<accession>A0A892ZJC1</accession>
<name>A0A892ZJC1_9NEIS</name>
<gene>
    <name evidence="2" type="ORF">JQU52_03775</name>
</gene>
<keyword evidence="1" id="KW-0812">Transmembrane</keyword>